<dbReference type="InterPro" id="IPR025403">
    <property type="entry name" value="TgpA-like_C"/>
</dbReference>
<proteinExistence type="predicted"/>
<protein>
    <submittedName>
        <fullName evidence="4">DUF4129 domain-containing protein</fullName>
    </submittedName>
</protein>
<accession>A0A4Y8AWT1</accession>
<organism evidence="4 5">
    <name type="scientific">Gramella jeungdoensis</name>
    <dbReference type="NCBI Taxonomy" id="708091"/>
    <lineage>
        <taxon>Bacteria</taxon>
        <taxon>Pseudomonadati</taxon>
        <taxon>Bacteroidota</taxon>
        <taxon>Flavobacteriia</taxon>
        <taxon>Flavobacteriales</taxon>
        <taxon>Flavobacteriaceae</taxon>
        <taxon>Christiangramia</taxon>
    </lineage>
</organism>
<sequence>MRKILFFILFLSFSLGVFAQTDSLSVKKDKNSIVQKKFDAKALEKYKTDKDFDYSENEVAKDPTLIERLFNWLIRQLLRFLEWIFGVKYAKGIFGTLLKIIPYIIVGFLLFLLIKFFLKVNSNSIVSSASNRPIVSITEDEALIKHKDLLKLIERAIEQKNYRLAIRFYYLNIIKQLEDNELITWEQQKTNEDYIQEISKKEIKSSFKDLTRLYDFVWYGNFEIDETKFVKVAANFEAIINLINSK</sequence>
<feature type="transmembrane region" description="Helical" evidence="1">
    <location>
        <begin position="100"/>
        <end position="118"/>
    </location>
</feature>
<name>A0A4Y8AWT1_9FLAO</name>
<evidence type="ECO:0000256" key="2">
    <source>
        <dbReference type="SAM" id="SignalP"/>
    </source>
</evidence>
<feature type="signal peptide" evidence="2">
    <location>
        <begin position="1"/>
        <end position="19"/>
    </location>
</feature>
<keyword evidence="2" id="KW-0732">Signal</keyword>
<gene>
    <name evidence="4" type="ORF">E2488_03715</name>
</gene>
<dbReference type="OrthoDB" id="5491447at2"/>
<evidence type="ECO:0000313" key="5">
    <source>
        <dbReference type="Proteomes" id="UP000298517"/>
    </source>
</evidence>
<dbReference type="RefSeq" id="WP_134246975.1">
    <property type="nucleotide sequence ID" value="NZ_SNQI01000001.1"/>
</dbReference>
<keyword evidence="1" id="KW-0812">Transmembrane</keyword>
<feature type="domain" description="Protein-glutamine gamma-glutamyltransferase-like C-terminal" evidence="3">
    <location>
        <begin position="170"/>
        <end position="227"/>
    </location>
</feature>
<comment type="caution">
    <text evidence="4">The sequence shown here is derived from an EMBL/GenBank/DDBJ whole genome shotgun (WGS) entry which is preliminary data.</text>
</comment>
<reference evidence="4 5" key="1">
    <citation type="journal article" date="2011" name="J. Microbiol.">
        <title>Gramella jeungdoensis sp. nov., isolated from a solar saltern in Korea.</title>
        <authorList>
            <person name="Joung Y."/>
            <person name="Kim H."/>
            <person name="Jang T."/>
            <person name="Ahn T.S."/>
            <person name="Joh K."/>
        </authorList>
    </citation>
    <scope>NUCLEOTIDE SEQUENCE [LARGE SCALE GENOMIC DNA]</scope>
    <source>
        <strain evidence="4 5">KCTC 23123</strain>
    </source>
</reference>
<dbReference type="AlphaFoldDB" id="A0A4Y8AWT1"/>
<evidence type="ECO:0000256" key="1">
    <source>
        <dbReference type="SAM" id="Phobius"/>
    </source>
</evidence>
<keyword evidence="1" id="KW-1133">Transmembrane helix</keyword>
<keyword evidence="5" id="KW-1185">Reference proteome</keyword>
<feature type="chain" id="PRO_5021318631" evidence="2">
    <location>
        <begin position="20"/>
        <end position="246"/>
    </location>
</feature>
<dbReference type="Proteomes" id="UP000298517">
    <property type="component" value="Unassembled WGS sequence"/>
</dbReference>
<evidence type="ECO:0000259" key="3">
    <source>
        <dbReference type="Pfam" id="PF13559"/>
    </source>
</evidence>
<dbReference type="EMBL" id="SNQI01000001">
    <property type="protein sequence ID" value="TEW76967.1"/>
    <property type="molecule type" value="Genomic_DNA"/>
</dbReference>
<evidence type="ECO:0000313" key="4">
    <source>
        <dbReference type="EMBL" id="TEW76967.1"/>
    </source>
</evidence>
<dbReference type="Pfam" id="PF13559">
    <property type="entry name" value="DUF4129"/>
    <property type="match status" value="1"/>
</dbReference>
<keyword evidence="1" id="KW-0472">Membrane</keyword>